<dbReference type="AlphaFoldDB" id="A0A2A7N796"/>
<name>A0A2A7N796_MYCAG</name>
<dbReference type="EMBL" id="BLKS01000001">
    <property type="protein sequence ID" value="GFG52555.1"/>
    <property type="molecule type" value="Genomic_DNA"/>
</dbReference>
<dbReference type="RefSeq" id="WP_097939792.1">
    <property type="nucleotide sequence ID" value="NZ_BLKS01000001.1"/>
</dbReference>
<evidence type="ECO:0000313" key="2">
    <source>
        <dbReference type="EMBL" id="GFG52555.1"/>
    </source>
</evidence>
<evidence type="ECO:0000256" key="1">
    <source>
        <dbReference type="SAM" id="Phobius"/>
    </source>
</evidence>
<reference evidence="2" key="3">
    <citation type="submission" date="2020-02" db="EMBL/GenBank/DDBJ databases">
        <authorList>
            <person name="Matsumoto Y."/>
            <person name="Motooka D."/>
            <person name="Nakamura S."/>
        </authorList>
    </citation>
    <scope>NUCLEOTIDE SEQUENCE</scope>
    <source>
        <strain evidence="2">JCM 6377</strain>
    </source>
</reference>
<accession>A0A2A7N796</accession>
<sequence length="83" mass="8536">MDVVDVVLAVVVGMGSFMVVGGGGVGSFRSLSPHAPAAIAAASAATSDSAHAPRFIFNAFRNGSLITPPPRRCDRRKQPMVIA</sequence>
<keyword evidence="1" id="KW-1133">Transmembrane helix</keyword>
<dbReference type="Proteomes" id="UP000220914">
    <property type="component" value="Unassembled WGS sequence"/>
</dbReference>
<comment type="caution">
    <text evidence="3">The sequence shown here is derived from an EMBL/GenBank/DDBJ whole genome shotgun (WGS) entry which is preliminary data.</text>
</comment>
<keyword evidence="1" id="KW-0812">Transmembrane</keyword>
<dbReference type="Proteomes" id="UP000465302">
    <property type="component" value="Unassembled WGS sequence"/>
</dbReference>
<organism evidence="3 4">
    <name type="scientific">Mycolicibacterium agri</name>
    <name type="common">Mycobacterium agri</name>
    <dbReference type="NCBI Taxonomy" id="36811"/>
    <lineage>
        <taxon>Bacteria</taxon>
        <taxon>Bacillati</taxon>
        <taxon>Actinomycetota</taxon>
        <taxon>Actinomycetes</taxon>
        <taxon>Mycobacteriales</taxon>
        <taxon>Mycobacteriaceae</taxon>
        <taxon>Mycolicibacterium</taxon>
    </lineage>
</organism>
<keyword evidence="1" id="KW-0472">Membrane</keyword>
<proteinExistence type="predicted"/>
<evidence type="ECO:0000313" key="3">
    <source>
        <dbReference type="EMBL" id="PEG39736.1"/>
    </source>
</evidence>
<reference evidence="3 4" key="1">
    <citation type="submission" date="2017-10" db="EMBL/GenBank/DDBJ databases">
        <title>The new phylogeny of genus Mycobacterium.</title>
        <authorList>
            <person name="Tortoli E."/>
            <person name="Trovato A."/>
            <person name="Cirillo D.M."/>
        </authorList>
    </citation>
    <scope>NUCLEOTIDE SEQUENCE [LARGE SCALE GENOMIC DNA]</scope>
    <source>
        <strain evidence="3 4">CCUG37673</strain>
    </source>
</reference>
<reference evidence="2 5" key="2">
    <citation type="journal article" date="2019" name="Emerg. Microbes Infect.">
        <title>Comprehensive subspecies identification of 175 nontuberculous mycobacteria species based on 7547 genomic profiles.</title>
        <authorList>
            <person name="Matsumoto Y."/>
            <person name="Kinjo T."/>
            <person name="Motooka D."/>
            <person name="Nabeya D."/>
            <person name="Jung N."/>
            <person name="Uechi K."/>
            <person name="Horii T."/>
            <person name="Iida T."/>
            <person name="Fujita J."/>
            <person name="Nakamura S."/>
        </authorList>
    </citation>
    <scope>NUCLEOTIDE SEQUENCE [LARGE SCALE GENOMIC DNA]</scope>
    <source>
        <strain evidence="2 5">JCM 6377</strain>
    </source>
</reference>
<gene>
    <name evidence="3" type="ORF">CQY20_09285</name>
    <name evidence="2" type="ORF">MAGR_39960</name>
</gene>
<feature type="transmembrane region" description="Helical" evidence="1">
    <location>
        <begin position="6"/>
        <end position="25"/>
    </location>
</feature>
<keyword evidence="4" id="KW-1185">Reference proteome</keyword>
<dbReference type="EMBL" id="PDCP01000013">
    <property type="protein sequence ID" value="PEG39736.1"/>
    <property type="molecule type" value="Genomic_DNA"/>
</dbReference>
<evidence type="ECO:0000313" key="5">
    <source>
        <dbReference type="Proteomes" id="UP000465302"/>
    </source>
</evidence>
<protein>
    <submittedName>
        <fullName evidence="3">Uncharacterized protein</fullName>
    </submittedName>
</protein>
<evidence type="ECO:0000313" key="4">
    <source>
        <dbReference type="Proteomes" id="UP000220914"/>
    </source>
</evidence>